<feature type="domain" description="Metallo-beta-lactamase" evidence="1">
    <location>
        <begin position="73"/>
        <end position="241"/>
    </location>
</feature>
<dbReference type="OrthoDB" id="2373347at2"/>
<dbReference type="KEGG" id="ptaw:DW352_24115"/>
<evidence type="ECO:0000313" key="3">
    <source>
        <dbReference type="Proteomes" id="UP000254889"/>
    </source>
</evidence>
<evidence type="ECO:0000259" key="1">
    <source>
        <dbReference type="SMART" id="SM00849"/>
    </source>
</evidence>
<dbReference type="EMBL" id="CP031417">
    <property type="protein sequence ID" value="AXK83336.1"/>
    <property type="molecule type" value="Genomic_DNA"/>
</dbReference>
<dbReference type="Gene3D" id="3.60.15.10">
    <property type="entry name" value="Ribonuclease Z/Hydroxyacylglutathione hydrolase-like"/>
    <property type="match status" value="1"/>
</dbReference>
<accession>A0A346A2D9</accession>
<dbReference type="InterPro" id="IPR001279">
    <property type="entry name" value="Metallo-B-lactamas"/>
</dbReference>
<dbReference type="PANTHER" id="PTHR36839">
    <property type="entry name" value="METALLO-BETA-LACTAMASE FAMILY PROTEIN (AFU_ORTHOLOGUE AFUA_5G12770)"/>
    <property type="match status" value="1"/>
</dbReference>
<dbReference type="GO" id="GO:0016787">
    <property type="term" value="F:hydrolase activity"/>
    <property type="evidence" value="ECO:0007669"/>
    <property type="project" value="UniProtKB-KW"/>
</dbReference>
<sequence>MPLFICTACGTQFPESDKPPAACRICTEERQYVPPRGQGWTTMDALKIDRMNGFRQYAPGIIGIGSHPTFAIGQRALLVQTPGGNVLWDCISLLDDATVTLVKALGGVKAMAISHPHFYTSMVDWARAFDCPVYLHAADKEWVSRPDSVIQYWDGESKQLWDGVTLVRCGGHFPGGTVLHYAGAAGGKGIACAGDILSITTDRLWVSFMRSYPNFIPLSKREVEAIGNALAPYAFDVIYGHYFDRVIEKDGKQVLEKSVARYVDAIEGRRGY</sequence>
<name>A0A346A2D9_9HYPH</name>
<keyword evidence="2" id="KW-0378">Hydrolase</keyword>
<organism evidence="2 3">
    <name type="scientific">Pseudolabrys taiwanensis</name>
    <dbReference type="NCBI Taxonomy" id="331696"/>
    <lineage>
        <taxon>Bacteria</taxon>
        <taxon>Pseudomonadati</taxon>
        <taxon>Pseudomonadota</taxon>
        <taxon>Alphaproteobacteria</taxon>
        <taxon>Hyphomicrobiales</taxon>
        <taxon>Xanthobacteraceae</taxon>
        <taxon>Pseudolabrys</taxon>
    </lineage>
</organism>
<dbReference type="SUPFAM" id="SSF56281">
    <property type="entry name" value="Metallo-hydrolase/oxidoreductase"/>
    <property type="match status" value="1"/>
</dbReference>
<keyword evidence="3" id="KW-1185">Reference proteome</keyword>
<protein>
    <submittedName>
        <fullName evidence="2">MBL fold metallo-hydrolase</fullName>
    </submittedName>
</protein>
<evidence type="ECO:0000313" key="2">
    <source>
        <dbReference type="EMBL" id="AXK83336.1"/>
    </source>
</evidence>
<dbReference type="Proteomes" id="UP000254889">
    <property type="component" value="Chromosome"/>
</dbReference>
<dbReference type="PANTHER" id="PTHR36839:SF1">
    <property type="entry name" value="METALLO-BETA-LACTAMASE FAMILY PROTEIN (AFU_ORTHOLOGUE AFUA_5G12770)"/>
    <property type="match status" value="1"/>
</dbReference>
<gene>
    <name evidence="2" type="ORF">DW352_24115</name>
</gene>
<reference evidence="2 3" key="1">
    <citation type="submission" date="2018-07" db="EMBL/GenBank/DDBJ databases">
        <authorList>
            <person name="Quirk P.G."/>
            <person name="Krulwich T.A."/>
        </authorList>
    </citation>
    <scope>NUCLEOTIDE SEQUENCE [LARGE SCALE GENOMIC DNA]</scope>
    <source>
        <strain evidence="2 3">CC-BB4</strain>
    </source>
</reference>
<dbReference type="SMART" id="SM00849">
    <property type="entry name" value="Lactamase_B"/>
    <property type="match status" value="1"/>
</dbReference>
<proteinExistence type="predicted"/>
<dbReference type="RefSeq" id="WP_115693715.1">
    <property type="nucleotide sequence ID" value="NZ_CP031417.1"/>
</dbReference>
<dbReference type="InterPro" id="IPR036866">
    <property type="entry name" value="RibonucZ/Hydroxyglut_hydro"/>
</dbReference>
<dbReference type="AlphaFoldDB" id="A0A346A2D9"/>